<dbReference type="AlphaFoldDB" id="E9HLV7"/>
<dbReference type="KEGG" id="dpx:DAPPUDRAFT_115583"/>
<reference evidence="1 2" key="1">
    <citation type="journal article" date="2011" name="Science">
        <title>The ecoresponsive genome of Daphnia pulex.</title>
        <authorList>
            <person name="Colbourne J.K."/>
            <person name="Pfrender M.E."/>
            <person name="Gilbert D."/>
            <person name="Thomas W.K."/>
            <person name="Tucker A."/>
            <person name="Oakley T.H."/>
            <person name="Tokishita S."/>
            <person name="Aerts A."/>
            <person name="Arnold G.J."/>
            <person name="Basu M.K."/>
            <person name="Bauer D.J."/>
            <person name="Caceres C.E."/>
            <person name="Carmel L."/>
            <person name="Casola C."/>
            <person name="Choi J.H."/>
            <person name="Detter J.C."/>
            <person name="Dong Q."/>
            <person name="Dusheyko S."/>
            <person name="Eads B.D."/>
            <person name="Frohlich T."/>
            <person name="Geiler-Samerotte K.A."/>
            <person name="Gerlach D."/>
            <person name="Hatcher P."/>
            <person name="Jogdeo S."/>
            <person name="Krijgsveld J."/>
            <person name="Kriventseva E.V."/>
            <person name="Kultz D."/>
            <person name="Laforsch C."/>
            <person name="Lindquist E."/>
            <person name="Lopez J."/>
            <person name="Manak J.R."/>
            <person name="Muller J."/>
            <person name="Pangilinan J."/>
            <person name="Patwardhan R.P."/>
            <person name="Pitluck S."/>
            <person name="Pritham E.J."/>
            <person name="Rechtsteiner A."/>
            <person name="Rho M."/>
            <person name="Rogozin I.B."/>
            <person name="Sakarya O."/>
            <person name="Salamov A."/>
            <person name="Schaack S."/>
            <person name="Shapiro H."/>
            <person name="Shiga Y."/>
            <person name="Skalitzky C."/>
            <person name="Smith Z."/>
            <person name="Souvorov A."/>
            <person name="Sung W."/>
            <person name="Tang Z."/>
            <person name="Tsuchiya D."/>
            <person name="Tu H."/>
            <person name="Vos H."/>
            <person name="Wang M."/>
            <person name="Wolf Y.I."/>
            <person name="Yamagata H."/>
            <person name="Yamada T."/>
            <person name="Ye Y."/>
            <person name="Shaw J.R."/>
            <person name="Andrews J."/>
            <person name="Crease T.J."/>
            <person name="Tang H."/>
            <person name="Lucas S.M."/>
            <person name="Robertson H.M."/>
            <person name="Bork P."/>
            <person name="Koonin E.V."/>
            <person name="Zdobnov E.M."/>
            <person name="Grigoriev I.V."/>
            <person name="Lynch M."/>
            <person name="Boore J.L."/>
        </authorList>
    </citation>
    <scope>NUCLEOTIDE SEQUENCE [LARGE SCALE GENOMIC DNA]</scope>
</reference>
<protein>
    <submittedName>
        <fullName evidence="1">Uncharacterized protein</fullName>
    </submittedName>
</protein>
<name>E9HLV7_DAPPU</name>
<proteinExistence type="predicted"/>
<dbReference type="EMBL" id="GL732682">
    <property type="protein sequence ID" value="EFX67248.1"/>
    <property type="molecule type" value="Genomic_DNA"/>
</dbReference>
<dbReference type="STRING" id="6669.E9HLV7"/>
<sequence>MSSAVISEPVITIFQLSDYAKGLVAEWFVNTDYVPPVINTVKELDDDCVDVVEEHQVEILSHCNSAPSTDSNSQPSTSNNSSLYTCCTEVHENGAVVTCSNVDCLVGTYHKLCVKSPRKRFGPTWKKCKYYPNGLG</sequence>
<dbReference type="Proteomes" id="UP000000305">
    <property type="component" value="Unassembled WGS sequence"/>
</dbReference>
<evidence type="ECO:0000313" key="1">
    <source>
        <dbReference type="EMBL" id="EFX67248.1"/>
    </source>
</evidence>
<dbReference type="HOGENOM" id="CLU_1877510_0_0_1"/>
<evidence type="ECO:0000313" key="2">
    <source>
        <dbReference type="Proteomes" id="UP000000305"/>
    </source>
</evidence>
<keyword evidence="2" id="KW-1185">Reference proteome</keyword>
<dbReference type="InParanoid" id="E9HLV7"/>
<gene>
    <name evidence="1" type="ORF">DAPPUDRAFT_115583</name>
</gene>
<accession>E9HLV7</accession>
<organism evidence="1 2">
    <name type="scientific">Daphnia pulex</name>
    <name type="common">Water flea</name>
    <dbReference type="NCBI Taxonomy" id="6669"/>
    <lineage>
        <taxon>Eukaryota</taxon>
        <taxon>Metazoa</taxon>
        <taxon>Ecdysozoa</taxon>
        <taxon>Arthropoda</taxon>
        <taxon>Crustacea</taxon>
        <taxon>Branchiopoda</taxon>
        <taxon>Diplostraca</taxon>
        <taxon>Cladocera</taxon>
        <taxon>Anomopoda</taxon>
        <taxon>Daphniidae</taxon>
        <taxon>Daphnia</taxon>
    </lineage>
</organism>